<dbReference type="EMBL" id="SSHJ02000005">
    <property type="protein sequence ID" value="MFN0255537.1"/>
    <property type="molecule type" value="Genomic_DNA"/>
</dbReference>
<gene>
    <name evidence="1" type="ORF">E6A44_008145</name>
</gene>
<dbReference type="RefSeq" id="WP_138722633.1">
    <property type="nucleotide sequence ID" value="NZ_SSHJ02000005.1"/>
</dbReference>
<evidence type="ECO:0000313" key="2">
    <source>
        <dbReference type="Proteomes" id="UP001517247"/>
    </source>
</evidence>
<dbReference type="Proteomes" id="UP001517247">
    <property type="component" value="Unassembled WGS sequence"/>
</dbReference>
<protein>
    <submittedName>
        <fullName evidence="1">Uncharacterized protein</fullName>
    </submittedName>
</protein>
<keyword evidence="2" id="KW-1185">Reference proteome</keyword>
<sequence length="59" mass="6864">MNGKHVDLATKRWLAPEKWDQKSQSMSGRTAEDSFTLDKIRLLGLDINTAYEELRRDRA</sequence>
<evidence type="ECO:0000313" key="1">
    <source>
        <dbReference type="EMBL" id="MFN0255537.1"/>
    </source>
</evidence>
<proteinExistence type="predicted"/>
<accession>A0ABW9J8F3</accession>
<comment type="caution">
    <text evidence="1">The sequence shown here is derived from an EMBL/GenBank/DDBJ whole genome shotgun (WGS) entry which is preliminary data.</text>
</comment>
<organism evidence="1 2">
    <name type="scientific">Pedobacter ureilyticus</name>
    <dbReference type="NCBI Taxonomy" id="1393051"/>
    <lineage>
        <taxon>Bacteria</taxon>
        <taxon>Pseudomonadati</taxon>
        <taxon>Bacteroidota</taxon>
        <taxon>Sphingobacteriia</taxon>
        <taxon>Sphingobacteriales</taxon>
        <taxon>Sphingobacteriaceae</taxon>
        <taxon>Pedobacter</taxon>
    </lineage>
</organism>
<reference evidence="1 2" key="1">
    <citation type="submission" date="2024-12" db="EMBL/GenBank/DDBJ databases">
        <authorList>
            <person name="Hu S."/>
        </authorList>
    </citation>
    <scope>NUCLEOTIDE SEQUENCE [LARGE SCALE GENOMIC DNA]</scope>
    <source>
        <strain evidence="1 2">THG-T11</strain>
    </source>
</reference>
<name>A0ABW9J8F3_9SPHI</name>